<name>G3MAS2_9CAUD</name>
<sequence>MKRLLKTSSGTKRVYHGTSLENFMQIASSGKLISNPGEGVGSWNAGHVYLGTEYGVASIHGYGAAQRYYDEFDGGPPYVVLEFEIDESRLVTDPDNNPECGSWQESAAKNGQVAVEGEIDLPASTTVHFMGGEEWSLDLATELGNWESFYEQHKQDLLVPGEEDY</sequence>
<reference evidence="1 2" key="1">
    <citation type="submission" date="2011-09" db="EMBL/GenBank/DDBJ databases">
        <authorList>
            <person name="Pope W.H."/>
            <person name="Pedulla M.L."/>
            <person name="Ford M.E."/>
            <person name="Peebles C.L."/>
            <person name="Hatfull G.H."/>
            <person name="Hendrix R.W."/>
        </authorList>
    </citation>
    <scope>NUCLEOTIDE SEQUENCE [LARGE SCALE GENOMIC DNA]</scope>
    <source>
        <strain evidence="1">G</strain>
    </source>
</reference>
<protein>
    <submittedName>
        <fullName evidence="1">Gp531</fullName>
    </submittedName>
</protein>
<evidence type="ECO:0000313" key="1">
    <source>
        <dbReference type="EMBL" id="AEO93789.1"/>
    </source>
</evidence>
<dbReference type="GeneID" id="18563745"/>
<gene>
    <name evidence="1" type="primary">531</name>
    <name evidence="1" type="ORF">G_531</name>
</gene>
<dbReference type="KEGG" id="vg:18563745"/>
<proteinExistence type="predicted"/>
<dbReference type="Proteomes" id="UP000009273">
    <property type="component" value="Segment"/>
</dbReference>
<dbReference type="EMBL" id="JN638751">
    <property type="protein sequence ID" value="AEO93789.1"/>
    <property type="molecule type" value="Genomic_DNA"/>
</dbReference>
<keyword evidence="2" id="KW-1185">Reference proteome</keyword>
<dbReference type="RefSeq" id="YP_009015834.1">
    <property type="nucleotide sequence ID" value="NC_023719.1"/>
</dbReference>
<organism evidence="1 2">
    <name type="scientific">Bacillus phage G</name>
    <dbReference type="NCBI Taxonomy" id="2884420"/>
    <lineage>
        <taxon>Viruses</taxon>
        <taxon>Duplodnaviria</taxon>
        <taxon>Heunggongvirae</taxon>
        <taxon>Uroviricota</taxon>
        <taxon>Caudoviricetes</taxon>
        <taxon>Donellivirus</taxon>
        <taxon>Donellivirus gee</taxon>
    </lineage>
</organism>
<evidence type="ECO:0000313" key="2">
    <source>
        <dbReference type="Proteomes" id="UP000009273"/>
    </source>
</evidence>
<accession>G3MAS2</accession>